<evidence type="ECO:0000259" key="11">
    <source>
        <dbReference type="PROSITE" id="PS50157"/>
    </source>
</evidence>
<proteinExistence type="predicted"/>
<evidence type="ECO:0000256" key="10">
    <source>
        <dbReference type="SAM" id="MobiDB-lite"/>
    </source>
</evidence>
<dbReference type="AlphaFoldDB" id="A0A8S8ZYA2"/>
<evidence type="ECO:0000256" key="7">
    <source>
        <dbReference type="ARBA" id="ARBA00023163"/>
    </source>
</evidence>
<feature type="region of interest" description="Disordered" evidence="10">
    <location>
        <begin position="460"/>
        <end position="502"/>
    </location>
</feature>
<dbReference type="Proteomes" id="UP000433876">
    <property type="component" value="Unassembled WGS sequence"/>
</dbReference>
<dbReference type="InterPro" id="IPR051059">
    <property type="entry name" value="VerF-like"/>
</dbReference>
<dbReference type="FunFam" id="3.30.160.60:FF:000606">
    <property type="entry name" value="C2H2 transcription factor, putative"/>
    <property type="match status" value="1"/>
</dbReference>
<evidence type="ECO:0000256" key="2">
    <source>
        <dbReference type="ARBA" id="ARBA00022723"/>
    </source>
</evidence>
<evidence type="ECO:0000256" key="8">
    <source>
        <dbReference type="ARBA" id="ARBA00023242"/>
    </source>
</evidence>
<feature type="compositionally biased region" description="Low complexity" evidence="10">
    <location>
        <begin position="600"/>
        <end position="609"/>
    </location>
</feature>
<organism evidence="12 13">
    <name type="scientific">Sordaria macrospora</name>
    <dbReference type="NCBI Taxonomy" id="5147"/>
    <lineage>
        <taxon>Eukaryota</taxon>
        <taxon>Fungi</taxon>
        <taxon>Dikarya</taxon>
        <taxon>Ascomycota</taxon>
        <taxon>Pezizomycotina</taxon>
        <taxon>Sordariomycetes</taxon>
        <taxon>Sordariomycetidae</taxon>
        <taxon>Sordariales</taxon>
        <taxon>Sordariaceae</taxon>
        <taxon>Sordaria</taxon>
    </lineage>
</organism>
<evidence type="ECO:0000256" key="4">
    <source>
        <dbReference type="ARBA" id="ARBA00022771"/>
    </source>
</evidence>
<dbReference type="InterPro" id="IPR036236">
    <property type="entry name" value="Znf_C2H2_sf"/>
</dbReference>
<feature type="domain" description="C2H2-type" evidence="11">
    <location>
        <begin position="186"/>
        <end position="213"/>
    </location>
</feature>
<feature type="compositionally biased region" description="Low complexity" evidence="10">
    <location>
        <begin position="681"/>
        <end position="725"/>
    </location>
</feature>
<dbReference type="FunFam" id="3.30.160.60:FF:000758">
    <property type="entry name" value="C2H2 transcription factor, putative"/>
    <property type="match status" value="1"/>
</dbReference>
<comment type="caution">
    <text evidence="12">The sequence shown here is derived from an EMBL/GenBank/DDBJ whole genome shotgun (WGS) entry which is preliminary data.</text>
</comment>
<feature type="compositionally biased region" description="Basic residues" evidence="10">
    <location>
        <begin position="737"/>
        <end position="754"/>
    </location>
</feature>
<keyword evidence="7" id="KW-0804">Transcription</keyword>
<evidence type="ECO:0000256" key="1">
    <source>
        <dbReference type="ARBA" id="ARBA00004123"/>
    </source>
</evidence>
<dbReference type="Pfam" id="PF00096">
    <property type="entry name" value="zf-C2H2"/>
    <property type="match status" value="1"/>
</dbReference>
<name>A0A8S8ZYA2_SORMA</name>
<keyword evidence="5" id="KW-0862">Zinc</keyword>
<reference evidence="12 13" key="1">
    <citation type="submission" date="2017-07" db="EMBL/GenBank/DDBJ databases">
        <title>Genome sequence of the Sordaria macrospora wild type strain R19027.</title>
        <authorList>
            <person name="Nowrousian M."/>
            <person name="Teichert I."/>
            <person name="Kueck U."/>
        </authorList>
    </citation>
    <scope>NUCLEOTIDE SEQUENCE [LARGE SCALE GENOMIC DNA]</scope>
    <source>
        <strain evidence="12 13">R19027</strain>
        <tissue evidence="12">Mycelium</tissue>
    </source>
</reference>
<protein>
    <recommendedName>
        <fullName evidence="11">C2H2-type domain-containing protein</fullName>
    </recommendedName>
</protein>
<dbReference type="GO" id="GO:0051701">
    <property type="term" value="P:biological process involved in interaction with host"/>
    <property type="evidence" value="ECO:0007669"/>
    <property type="project" value="UniProtKB-ARBA"/>
</dbReference>
<feature type="region of interest" description="Disordered" evidence="10">
    <location>
        <begin position="597"/>
        <end position="652"/>
    </location>
</feature>
<accession>A0A8S8ZYA2</accession>
<dbReference type="GO" id="GO:0005634">
    <property type="term" value="C:nucleus"/>
    <property type="evidence" value="ECO:0007669"/>
    <property type="project" value="UniProtKB-SubCell"/>
</dbReference>
<dbReference type="PANTHER" id="PTHR40626:SF11">
    <property type="entry name" value="ZINC FINGER PROTEIN YPR022C"/>
    <property type="match status" value="1"/>
</dbReference>
<evidence type="ECO:0000256" key="5">
    <source>
        <dbReference type="ARBA" id="ARBA00022833"/>
    </source>
</evidence>
<evidence type="ECO:0000256" key="9">
    <source>
        <dbReference type="PROSITE-ProRule" id="PRU00042"/>
    </source>
</evidence>
<keyword evidence="4 9" id="KW-0863">Zinc-finger</keyword>
<gene>
    <name evidence="12" type="ORF">SMACR_07581</name>
</gene>
<keyword evidence="8" id="KW-0539">Nucleus</keyword>
<dbReference type="SUPFAM" id="SSF57667">
    <property type="entry name" value="beta-beta-alpha zinc fingers"/>
    <property type="match status" value="1"/>
</dbReference>
<feature type="compositionally biased region" description="Low complexity" evidence="10">
    <location>
        <begin position="335"/>
        <end position="350"/>
    </location>
</feature>
<dbReference type="GO" id="GO:0000785">
    <property type="term" value="C:chromatin"/>
    <property type="evidence" value="ECO:0007669"/>
    <property type="project" value="TreeGrafter"/>
</dbReference>
<dbReference type="VEuPathDB" id="FungiDB:SMAC_07581"/>
<evidence type="ECO:0000256" key="3">
    <source>
        <dbReference type="ARBA" id="ARBA00022737"/>
    </source>
</evidence>
<keyword evidence="6" id="KW-0805">Transcription regulation</keyword>
<dbReference type="EMBL" id="NMPR01000017">
    <property type="protein sequence ID" value="KAA8634933.1"/>
    <property type="molecule type" value="Genomic_DNA"/>
</dbReference>
<evidence type="ECO:0000313" key="12">
    <source>
        <dbReference type="EMBL" id="KAA8634933.1"/>
    </source>
</evidence>
<dbReference type="PROSITE" id="PS50157">
    <property type="entry name" value="ZINC_FINGER_C2H2_2"/>
    <property type="match status" value="2"/>
</dbReference>
<feature type="region of interest" description="Disordered" evidence="10">
    <location>
        <begin position="312"/>
        <end position="350"/>
    </location>
</feature>
<dbReference type="GO" id="GO:0000978">
    <property type="term" value="F:RNA polymerase II cis-regulatory region sequence-specific DNA binding"/>
    <property type="evidence" value="ECO:0007669"/>
    <property type="project" value="InterPro"/>
</dbReference>
<feature type="compositionally biased region" description="Polar residues" evidence="10">
    <location>
        <begin position="316"/>
        <end position="332"/>
    </location>
</feature>
<feature type="compositionally biased region" description="Acidic residues" evidence="10">
    <location>
        <begin position="120"/>
        <end position="129"/>
    </location>
</feature>
<keyword evidence="2" id="KW-0479">Metal-binding</keyword>
<feature type="region of interest" description="Disordered" evidence="10">
    <location>
        <begin position="1"/>
        <end position="154"/>
    </location>
</feature>
<feature type="compositionally biased region" description="Basic and acidic residues" evidence="10">
    <location>
        <begin position="105"/>
        <end position="119"/>
    </location>
</feature>
<dbReference type="GO" id="GO:0000981">
    <property type="term" value="F:DNA-binding transcription factor activity, RNA polymerase II-specific"/>
    <property type="evidence" value="ECO:0007669"/>
    <property type="project" value="InterPro"/>
</dbReference>
<sequence>MAGTFRPVNTPLSPSADSPMMDSTTTTITSPTTPRPSTAPSQSSSSQRLDDNNNNNNNNNPATTTPTRTPNFGAGALASQQPLPNSPFPDSVQLPDITDRSSSMPRRENSQHSRKSKDSDEMDMDDSEGEDGHASDDEEINADGTKSKKKKSQRFYCTDYPPCNLSFTRSEHLARHIRKHTGERPFQCHCGRRFSRLDNLRQHAQTVHVNEEIPGDSLAATGTRFQRQIRTDRVRQAGGRARAATAGSVMPVVRGHSKSMSTSSIPNISQLGAPYGASDARRRPPPLVMAADPRTRVSMEYHGPDGAYHRGASPSDFGTPTSATFSNGQNSPRWVPSMVSPNSSHSRSHSMYAAAGVRTPGRRLSVPSGGNPFQSPHGTNVRGPLFGPPGINTSNNGAYSPGQTTLLASPTVSNASGWSRRDSVSSVADDAWRRRTWHPESREFNNGISRLREVITPSQFANAPPPIANPDNQSPQPFRLPGIESFDEPHRPLSPPRRLPSPMMVDAHQAAQHQPPHPNEMGFNRPRELSAQWDTNLHRGLTGLNINRKTPPRDGASAWANEVNHAVMSQADRVRVPQGGPVQQTVRFDTEVQTVPAPLSHQQQHQQSSGPPPPPYGRGHHHTMSAPSIPSQRDSKRHGWYHGPNGPAGETIHEGRAHVDRIQHPSLAAFQGFPAREREQPPQQQQGPPLQHHHQGYQQQQQHPQQHQHQHQGPPVGHQQQQGVPSTMERILERPHPQAHGHQVHAHPHQHQHQHGPPAGGDTASLRRLEALVAVAVGSSEGTTAAAY</sequence>
<dbReference type="Gene3D" id="3.30.160.60">
    <property type="entry name" value="Classic Zinc Finger"/>
    <property type="match status" value="2"/>
</dbReference>
<feature type="domain" description="C2H2-type" evidence="11">
    <location>
        <begin position="155"/>
        <end position="185"/>
    </location>
</feature>
<evidence type="ECO:0000256" key="6">
    <source>
        <dbReference type="ARBA" id="ARBA00023015"/>
    </source>
</evidence>
<feature type="compositionally biased region" description="Low complexity" evidence="10">
    <location>
        <begin position="15"/>
        <end position="71"/>
    </location>
</feature>
<dbReference type="InterPro" id="IPR013087">
    <property type="entry name" value="Znf_C2H2_type"/>
</dbReference>
<dbReference type="PANTHER" id="PTHR40626">
    <property type="entry name" value="MIP31509P"/>
    <property type="match status" value="1"/>
</dbReference>
<keyword evidence="3" id="KW-0677">Repeat</keyword>
<feature type="region of interest" description="Disordered" evidence="10">
    <location>
        <begin position="676"/>
        <end position="763"/>
    </location>
</feature>
<comment type="subcellular location">
    <subcellularLocation>
        <location evidence="1">Nucleus</location>
    </subcellularLocation>
</comment>
<dbReference type="GO" id="GO:0008270">
    <property type="term" value="F:zinc ion binding"/>
    <property type="evidence" value="ECO:0007669"/>
    <property type="project" value="UniProtKB-KW"/>
</dbReference>
<evidence type="ECO:0000313" key="13">
    <source>
        <dbReference type="Proteomes" id="UP000433876"/>
    </source>
</evidence>